<dbReference type="PIRSF" id="PIRSF000337">
    <property type="entry name" value="NTA_MOA"/>
    <property type="match status" value="1"/>
</dbReference>
<dbReference type="Gene3D" id="3.20.20.30">
    <property type="entry name" value="Luciferase-like domain"/>
    <property type="match status" value="1"/>
</dbReference>
<evidence type="ECO:0000256" key="4">
    <source>
        <dbReference type="ARBA" id="ARBA00023033"/>
    </source>
</evidence>
<dbReference type="CDD" id="cd01095">
    <property type="entry name" value="Nitrilotriacetate_monoxgenase"/>
    <property type="match status" value="1"/>
</dbReference>
<keyword evidence="2" id="KW-0288">FMN</keyword>
<keyword evidence="3" id="KW-0560">Oxidoreductase</keyword>
<reference evidence="7 8" key="1">
    <citation type="submission" date="2022-08" db="EMBL/GenBank/DDBJ databases">
        <title>Paenibacillus endoradicis sp. nov., Paenibacillus radicibacter sp. nov and Paenibacillus pararadicis sp. nov., three cold-adapted plant growth-promoting bacteria isolated from root of Larix gmelinii in Great Khingan.</title>
        <authorList>
            <person name="Xue H."/>
        </authorList>
    </citation>
    <scope>NUCLEOTIDE SEQUENCE [LARGE SCALE GENOMIC DNA]</scope>
    <source>
        <strain evidence="7 8">N5-1-1-5</strain>
    </source>
</reference>
<gene>
    <name evidence="7" type="ORF">NV381_18345</name>
</gene>
<dbReference type="Pfam" id="PF00296">
    <property type="entry name" value="Bac_luciferase"/>
    <property type="match status" value="1"/>
</dbReference>
<evidence type="ECO:0000256" key="5">
    <source>
        <dbReference type="ARBA" id="ARBA00033748"/>
    </source>
</evidence>
<dbReference type="PANTHER" id="PTHR30011">
    <property type="entry name" value="ALKANESULFONATE MONOOXYGENASE-RELATED"/>
    <property type="match status" value="1"/>
</dbReference>
<dbReference type="Proteomes" id="UP001300012">
    <property type="component" value="Unassembled WGS sequence"/>
</dbReference>
<dbReference type="InterPro" id="IPR036661">
    <property type="entry name" value="Luciferase-like_sf"/>
</dbReference>
<dbReference type="InterPro" id="IPR051260">
    <property type="entry name" value="Diverse_substr_monoxygenases"/>
</dbReference>
<accession>A0ABT1YME6</accession>
<dbReference type="NCBIfam" id="TIGR03860">
    <property type="entry name" value="FMN_nitrolo"/>
    <property type="match status" value="1"/>
</dbReference>
<keyword evidence="4" id="KW-0503">Monooxygenase</keyword>
<comment type="similarity">
    <text evidence="5">Belongs to the NtaA/SnaA/DszA monooxygenase family.</text>
</comment>
<evidence type="ECO:0000313" key="7">
    <source>
        <dbReference type="EMBL" id="MCR8633165.1"/>
    </source>
</evidence>
<name>A0ABT1YME6_9BACL</name>
<evidence type="ECO:0000313" key="8">
    <source>
        <dbReference type="Proteomes" id="UP001300012"/>
    </source>
</evidence>
<keyword evidence="1" id="KW-0285">Flavoprotein</keyword>
<protein>
    <submittedName>
        <fullName evidence="7">LLM class flavin-dependent oxidoreductase</fullName>
    </submittedName>
</protein>
<evidence type="ECO:0000256" key="3">
    <source>
        <dbReference type="ARBA" id="ARBA00023002"/>
    </source>
</evidence>
<dbReference type="InterPro" id="IPR016215">
    <property type="entry name" value="NTA_MOA"/>
</dbReference>
<evidence type="ECO:0000256" key="2">
    <source>
        <dbReference type="ARBA" id="ARBA00022643"/>
    </source>
</evidence>
<organism evidence="7 8">
    <name type="scientific">Paenibacillus radicis</name>
    <name type="common">ex Xue et al. 2023</name>
    <dbReference type="NCBI Taxonomy" id="2972489"/>
    <lineage>
        <taxon>Bacteria</taxon>
        <taxon>Bacillati</taxon>
        <taxon>Bacillota</taxon>
        <taxon>Bacilli</taxon>
        <taxon>Bacillales</taxon>
        <taxon>Paenibacillaceae</taxon>
        <taxon>Paenibacillus</taxon>
    </lineage>
</organism>
<keyword evidence="8" id="KW-1185">Reference proteome</keyword>
<sequence length="462" mass="51973">MGKKKKLLLNLFDMNCVGHNSHGLWKHPDNERRQYNELGYWTDLAQLLEKGKFDALFLADVIGVYDVYKDTRDISVKNAVQVPANDPALIVPVMAHATKHLGFAVTVSTSYEHPFALSRRMSTLDHLTKGRVAWNIVTSYLPNAARNFGLDEMIKHDDRYEIAEEFLEVCYKLWEGSWEEGAVVFDQANDTYADPAKVHEIGHKGKHFQVAGPHLCEPSPQRTPVIYQAGSSVRGRTFAAKHAECVFVGGQTPEALRFYVEDIRSQAKAYGRNPEQILMFKGFSAIVAETSAEARDKFLDFEQYRSSEAALAQYCGSSGYDLSKLDPDQIFEYMSTEGNQTRAAQYTQFTKKRTVGEVKESIGKFGGGWMQVGTPIEIADEIERWIDEAGIDGLNFAQVVTPGTVKDFIDLVVPELQNRGRVKEEYEEGTYRQKLFGRGTSHLPNAHPAASYRQIAVPAVRR</sequence>
<comment type="caution">
    <text evidence="7">The sequence shown here is derived from an EMBL/GenBank/DDBJ whole genome shotgun (WGS) entry which is preliminary data.</text>
</comment>
<feature type="domain" description="Luciferase-like" evidence="6">
    <location>
        <begin position="32"/>
        <end position="392"/>
    </location>
</feature>
<evidence type="ECO:0000259" key="6">
    <source>
        <dbReference type="Pfam" id="PF00296"/>
    </source>
</evidence>
<evidence type="ECO:0000256" key="1">
    <source>
        <dbReference type="ARBA" id="ARBA00022630"/>
    </source>
</evidence>
<proteinExistence type="inferred from homology"/>
<dbReference type="PANTHER" id="PTHR30011:SF16">
    <property type="entry name" value="C2H2 FINGER DOMAIN TRANSCRIPTION FACTOR (EUROFUNG)-RELATED"/>
    <property type="match status" value="1"/>
</dbReference>
<dbReference type="EMBL" id="JANQBD010000013">
    <property type="protein sequence ID" value="MCR8633165.1"/>
    <property type="molecule type" value="Genomic_DNA"/>
</dbReference>
<dbReference type="InterPro" id="IPR011251">
    <property type="entry name" value="Luciferase-like_dom"/>
</dbReference>
<dbReference type="SUPFAM" id="SSF51679">
    <property type="entry name" value="Bacterial luciferase-like"/>
    <property type="match status" value="1"/>
</dbReference>
<dbReference type="RefSeq" id="WP_258214744.1">
    <property type="nucleotide sequence ID" value="NZ_JANQBD010000013.1"/>
</dbReference>